<organism evidence="2 3">
    <name type="scientific">Alternaria burnsii</name>
    <dbReference type="NCBI Taxonomy" id="1187904"/>
    <lineage>
        <taxon>Eukaryota</taxon>
        <taxon>Fungi</taxon>
        <taxon>Dikarya</taxon>
        <taxon>Ascomycota</taxon>
        <taxon>Pezizomycotina</taxon>
        <taxon>Dothideomycetes</taxon>
        <taxon>Pleosporomycetidae</taxon>
        <taxon>Pleosporales</taxon>
        <taxon>Pleosporineae</taxon>
        <taxon>Pleosporaceae</taxon>
        <taxon>Alternaria</taxon>
        <taxon>Alternaria sect. Alternaria</taxon>
    </lineage>
</organism>
<dbReference type="RefSeq" id="XP_038788777.1">
    <property type="nucleotide sequence ID" value="XM_038929070.1"/>
</dbReference>
<dbReference type="AlphaFoldDB" id="A0A8H7BBE0"/>
<evidence type="ECO:0000256" key="1">
    <source>
        <dbReference type="SAM" id="MobiDB-lite"/>
    </source>
</evidence>
<name>A0A8H7BBE0_9PLEO</name>
<comment type="caution">
    <text evidence="2">The sequence shown here is derived from an EMBL/GenBank/DDBJ whole genome shotgun (WGS) entry which is preliminary data.</text>
</comment>
<proteinExistence type="predicted"/>
<dbReference type="Proteomes" id="UP000596902">
    <property type="component" value="Unassembled WGS sequence"/>
</dbReference>
<dbReference type="EMBL" id="JAAABM010000004">
    <property type="protein sequence ID" value="KAF7678642.1"/>
    <property type="molecule type" value="Genomic_DNA"/>
</dbReference>
<reference evidence="2" key="2">
    <citation type="submission" date="2020-08" db="EMBL/GenBank/DDBJ databases">
        <title>Draft Genome Sequence of Cumin Blight Pathogen Alternaria burnsii.</title>
        <authorList>
            <person name="Feng Z."/>
        </authorList>
    </citation>
    <scope>NUCLEOTIDE SEQUENCE</scope>
    <source>
        <strain evidence="2">CBS107.38</strain>
    </source>
</reference>
<gene>
    <name evidence="2" type="ORF">GT037_004023</name>
</gene>
<feature type="compositionally biased region" description="Low complexity" evidence="1">
    <location>
        <begin position="65"/>
        <end position="79"/>
    </location>
</feature>
<sequence length="249" mass="27324">MLFFSRPLSTFASTSQCRNAPTLSPRPTTASCHSRARSTSSEAFSRPRVHSLVSWELVPTAKLSPLSSPASVPSSSVSHSPPPEEESVSWEVVNEDTSALIADHSYIPSLDGFSPASAELSHSDPEHTSLSEFDIETFPSHAHLFPSSPNGTWRNESLHALTHPTAVDYKALCNKLRALVEEASDEVSVRVNRVFERSDVPAIHDKVLKIIPSVSMPDMRDLERAVDAGCEWGCGLLERRHTRSRAREG</sequence>
<reference evidence="2" key="1">
    <citation type="submission" date="2020-01" db="EMBL/GenBank/DDBJ databases">
        <authorList>
            <person name="Feng Z.H.Z."/>
        </authorList>
    </citation>
    <scope>NUCLEOTIDE SEQUENCE</scope>
    <source>
        <strain evidence="2">CBS107.38</strain>
    </source>
</reference>
<evidence type="ECO:0000313" key="2">
    <source>
        <dbReference type="EMBL" id="KAF7678642.1"/>
    </source>
</evidence>
<dbReference type="GeneID" id="62202248"/>
<feature type="region of interest" description="Disordered" evidence="1">
    <location>
        <begin position="15"/>
        <end position="40"/>
    </location>
</feature>
<accession>A0A8H7BBE0</accession>
<keyword evidence="3" id="KW-1185">Reference proteome</keyword>
<protein>
    <submittedName>
        <fullName evidence="2">Uncharacterized protein</fullName>
    </submittedName>
</protein>
<feature type="region of interest" description="Disordered" evidence="1">
    <location>
        <begin position="65"/>
        <end position="88"/>
    </location>
</feature>
<evidence type="ECO:0000313" key="3">
    <source>
        <dbReference type="Proteomes" id="UP000596902"/>
    </source>
</evidence>